<organism evidence="1 2">
    <name type="scientific">Paramecium octaurelia</name>
    <dbReference type="NCBI Taxonomy" id="43137"/>
    <lineage>
        <taxon>Eukaryota</taxon>
        <taxon>Sar</taxon>
        <taxon>Alveolata</taxon>
        <taxon>Ciliophora</taxon>
        <taxon>Intramacronucleata</taxon>
        <taxon>Oligohymenophorea</taxon>
        <taxon>Peniculida</taxon>
        <taxon>Parameciidae</taxon>
        <taxon>Paramecium</taxon>
    </lineage>
</organism>
<dbReference type="AlphaFoldDB" id="A0A8S1X4S1"/>
<gene>
    <name evidence="1" type="ORF">POCTA_138.1.T1100195</name>
</gene>
<protein>
    <submittedName>
        <fullName evidence="1">Uncharacterized protein</fullName>
    </submittedName>
</protein>
<comment type="caution">
    <text evidence="1">The sequence shown here is derived from an EMBL/GenBank/DDBJ whole genome shotgun (WGS) entry which is preliminary data.</text>
</comment>
<reference evidence="1" key="1">
    <citation type="submission" date="2021-01" db="EMBL/GenBank/DDBJ databases">
        <authorList>
            <consortium name="Genoscope - CEA"/>
            <person name="William W."/>
        </authorList>
    </citation>
    <scope>NUCLEOTIDE SEQUENCE</scope>
</reference>
<keyword evidence="2" id="KW-1185">Reference proteome</keyword>
<name>A0A8S1X4S1_PAROT</name>
<evidence type="ECO:0000313" key="2">
    <source>
        <dbReference type="Proteomes" id="UP000683925"/>
    </source>
</evidence>
<evidence type="ECO:0000313" key="1">
    <source>
        <dbReference type="EMBL" id="CAD8196071.1"/>
    </source>
</evidence>
<dbReference type="EMBL" id="CAJJDP010000110">
    <property type="protein sequence ID" value="CAD8196071.1"/>
    <property type="molecule type" value="Genomic_DNA"/>
</dbReference>
<dbReference type="Proteomes" id="UP000683925">
    <property type="component" value="Unassembled WGS sequence"/>
</dbReference>
<accession>A0A8S1X4S1</accession>
<proteinExistence type="predicted"/>
<sequence length="248" mass="29058">MQFFNNKKVYRLNELLDAKNIQSPFLQIQCENLIKQKLIELQTCQEINQKNEKMIQQLQPTLEDQQFSQSLTFSSTYKPTSCSATQNGKVIETSTSAWQCCMCDQMIPKNGVFQFTVKIIQIQEIMIAIGFRDVVQSKSYQSCQYIGGGTYNIYNNGQCQNHDQQDKDSKYIAFKFAKNDIIIVEVDIEKKYVKWTKQSTDESFTLLLFIHPNIYIHVYIQMVNVKLRYQIHYQTSHLRTEDHEQALS</sequence>